<dbReference type="AlphaFoldDB" id="A0A0A9DA41"/>
<proteinExistence type="predicted"/>
<accession>A0A0A9DA41</accession>
<sequence length="93" mass="10243">MGGGRAWSGRRQQVVRRCSSAGESRAAGDGGLSSFCIIEGPETIEDFVQMQSQEIQDNIKSHRKKIFLLMEKVFILQTNVYQLASSGSPFVSC</sequence>
<reference evidence="1" key="2">
    <citation type="journal article" date="2015" name="Data Brief">
        <title>Shoot transcriptome of the giant reed, Arundo donax.</title>
        <authorList>
            <person name="Barrero R.A."/>
            <person name="Guerrero F.D."/>
            <person name="Moolhuijzen P."/>
            <person name="Goolsby J.A."/>
            <person name="Tidwell J."/>
            <person name="Bellgard S.E."/>
            <person name="Bellgard M.I."/>
        </authorList>
    </citation>
    <scope>NUCLEOTIDE SEQUENCE</scope>
    <source>
        <tissue evidence="1">Shoot tissue taken approximately 20 cm above the soil surface</tissue>
    </source>
</reference>
<reference evidence="1" key="1">
    <citation type="submission" date="2014-09" db="EMBL/GenBank/DDBJ databases">
        <authorList>
            <person name="Magalhaes I.L.F."/>
            <person name="Oliveira U."/>
            <person name="Santos F.R."/>
            <person name="Vidigal T.H.D.A."/>
            <person name="Brescovit A.D."/>
            <person name="Santos A.J."/>
        </authorList>
    </citation>
    <scope>NUCLEOTIDE SEQUENCE</scope>
    <source>
        <tissue evidence="1">Shoot tissue taken approximately 20 cm above the soil surface</tissue>
    </source>
</reference>
<organism evidence="1">
    <name type="scientific">Arundo donax</name>
    <name type="common">Giant reed</name>
    <name type="synonym">Donax arundinaceus</name>
    <dbReference type="NCBI Taxonomy" id="35708"/>
    <lineage>
        <taxon>Eukaryota</taxon>
        <taxon>Viridiplantae</taxon>
        <taxon>Streptophyta</taxon>
        <taxon>Embryophyta</taxon>
        <taxon>Tracheophyta</taxon>
        <taxon>Spermatophyta</taxon>
        <taxon>Magnoliopsida</taxon>
        <taxon>Liliopsida</taxon>
        <taxon>Poales</taxon>
        <taxon>Poaceae</taxon>
        <taxon>PACMAD clade</taxon>
        <taxon>Arundinoideae</taxon>
        <taxon>Arundineae</taxon>
        <taxon>Arundo</taxon>
    </lineage>
</organism>
<protein>
    <submittedName>
        <fullName evidence="1">Uncharacterized protein</fullName>
    </submittedName>
</protein>
<dbReference type="EMBL" id="GBRH01213229">
    <property type="protein sequence ID" value="JAD84666.1"/>
    <property type="molecule type" value="Transcribed_RNA"/>
</dbReference>
<evidence type="ECO:0000313" key="1">
    <source>
        <dbReference type="EMBL" id="JAD84666.1"/>
    </source>
</evidence>
<name>A0A0A9DA41_ARUDO</name>